<feature type="domain" description="CN hydrolase" evidence="9">
    <location>
        <begin position="12"/>
        <end position="279"/>
    </location>
</feature>
<dbReference type="EMBL" id="JACKXE010000002">
    <property type="protein sequence ID" value="MBB6629848.1"/>
    <property type="molecule type" value="Genomic_DNA"/>
</dbReference>
<evidence type="ECO:0000256" key="1">
    <source>
        <dbReference type="ARBA" id="ARBA00005188"/>
    </source>
</evidence>
<reference evidence="10 11" key="1">
    <citation type="submission" date="2020-08" db="EMBL/GenBank/DDBJ databases">
        <authorList>
            <person name="Seo M.-J."/>
        </authorList>
    </citation>
    <scope>NUCLEOTIDE SEQUENCE [LARGE SCALE GENOMIC DNA]</scope>
    <source>
        <strain evidence="10 11">KIGAM211</strain>
    </source>
</reference>
<dbReference type="FunFam" id="3.60.110.10:FF:000020">
    <property type="entry name" value="Glutamine-dependent NAD(+) synthetase"/>
    <property type="match status" value="1"/>
</dbReference>
<evidence type="ECO:0000256" key="3">
    <source>
        <dbReference type="ARBA" id="ARBA00022598"/>
    </source>
</evidence>
<dbReference type="EC" id="6.3.5.1" evidence="7 8"/>
<feature type="binding site" evidence="7">
    <location>
        <position position="490"/>
    </location>
    <ligand>
        <name>deamido-NAD(+)</name>
        <dbReference type="ChEBI" id="CHEBI:58437"/>
        <note>ligand shared between two neighboring subunits</note>
    </ligand>
</feature>
<dbReference type="FunFam" id="3.40.50.620:FF:000155">
    <property type="entry name" value="Glutamine-dependent NAD(+) synthetase"/>
    <property type="match status" value="1"/>
</dbReference>
<dbReference type="GO" id="GO:0004359">
    <property type="term" value="F:glutaminase activity"/>
    <property type="evidence" value="ECO:0007669"/>
    <property type="project" value="InterPro"/>
</dbReference>
<dbReference type="InterPro" id="IPR041856">
    <property type="entry name" value="NAD+_synth_C"/>
</dbReference>
<dbReference type="Proteomes" id="UP000523955">
    <property type="component" value="Unassembled WGS sequence"/>
</dbReference>
<evidence type="ECO:0000256" key="4">
    <source>
        <dbReference type="ARBA" id="ARBA00022741"/>
    </source>
</evidence>
<evidence type="ECO:0000256" key="2">
    <source>
        <dbReference type="ARBA" id="ARBA00007145"/>
    </source>
</evidence>
<comment type="pathway">
    <text evidence="1 7 8">Cofactor biosynthesis; NAD(+) biosynthesis; NAD(+) from deamido-NAD(+) (L-Gln route): step 1/1.</text>
</comment>
<dbReference type="AlphaFoldDB" id="A0A7X0VDZ0"/>
<dbReference type="GO" id="GO:0008795">
    <property type="term" value="F:NAD+ synthase activity"/>
    <property type="evidence" value="ECO:0007669"/>
    <property type="project" value="UniProtKB-UniRule"/>
</dbReference>
<evidence type="ECO:0000256" key="5">
    <source>
        <dbReference type="ARBA" id="ARBA00022840"/>
    </source>
</evidence>
<feature type="binding site" evidence="7">
    <location>
        <position position="210"/>
    </location>
    <ligand>
        <name>L-glutamine</name>
        <dbReference type="ChEBI" id="CHEBI:58359"/>
    </ligand>
</feature>
<keyword evidence="6 7" id="KW-0520">NAD</keyword>
<name>A0A7X0VDZ0_9ACTN</name>
<dbReference type="NCBIfam" id="NF002730">
    <property type="entry name" value="PRK02628.1"/>
    <property type="match status" value="1"/>
</dbReference>
<comment type="similarity">
    <text evidence="2 7 8">In the C-terminal section; belongs to the NAD synthetase family.</text>
</comment>
<dbReference type="InterPro" id="IPR014445">
    <property type="entry name" value="Gln-dep_NAD_synthase"/>
</dbReference>
<feature type="binding site" evidence="7">
    <location>
        <position position="204"/>
    </location>
    <ligand>
        <name>L-glutamine</name>
        <dbReference type="ChEBI" id="CHEBI:58359"/>
    </ligand>
</feature>
<comment type="function">
    <text evidence="7">Catalyzes the ATP-dependent amidation of deamido-NAD to form NAD. Uses L-glutamine as a nitrogen source.</text>
</comment>
<dbReference type="Gene3D" id="3.60.110.10">
    <property type="entry name" value="Carbon-nitrogen hydrolase"/>
    <property type="match status" value="1"/>
</dbReference>
<dbReference type="GO" id="GO:0009435">
    <property type="term" value="P:NAD+ biosynthetic process"/>
    <property type="evidence" value="ECO:0007669"/>
    <property type="project" value="UniProtKB-UniRule"/>
</dbReference>
<evidence type="ECO:0000256" key="7">
    <source>
        <dbReference type="HAMAP-Rule" id="MF_02090"/>
    </source>
</evidence>
<dbReference type="InterPro" id="IPR003010">
    <property type="entry name" value="C-N_Hydrolase"/>
</dbReference>
<feature type="binding site" evidence="7">
    <location>
        <position position="127"/>
    </location>
    <ligand>
        <name>L-glutamine</name>
        <dbReference type="ChEBI" id="CHEBI:58359"/>
    </ligand>
</feature>
<feature type="binding site" evidence="7">
    <location>
        <begin position="371"/>
        <end position="378"/>
    </location>
    <ligand>
        <name>ATP</name>
        <dbReference type="ChEBI" id="CHEBI:30616"/>
    </ligand>
</feature>
<feature type="binding site" evidence="7">
    <location>
        <begin position="495"/>
        <end position="498"/>
    </location>
    <ligand>
        <name>deamido-NAD(+)</name>
        <dbReference type="ChEBI" id="CHEBI:58437"/>
        <note>ligand shared between two neighboring subunits</note>
    </ligand>
</feature>
<evidence type="ECO:0000313" key="10">
    <source>
        <dbReference type="EMBL" id="MBB6629848.1"/>
    </source>
</evidence>
<comment type="caution">
    <text evidence="10">The sequence shown here is derived from an EMBL/GenBank/DDBJ whole genome shotgun (WGS) entry which is preliminary data.</text>
</comment>
<dbReference type="RefSeq" id="WP_185255061.1">
    <property type="nucleotide sequence ID" value="NZ_JACKXE010000002.1"/>
</dbReference>
<feature type="active site" description="Nucleophile; for glutaminase activity" evidence="7">
    <location>
        <position position="177"/>
    </location>
</feature>
<feature type="binding site" evidence="7">
    <location>
        <position position="640"/>
    </location>
    <ligand>
        <name>deamido-NAD(+)</name>
        <dbReference type="ChEBI" id="CHEBI:58437"/>
        <note>ligand shared between two neighboring subunits</note>
    </ligand>
</feature>
<feature type="active site" description="Proton acceptor; for glutaminase activity" evidence="7">
    <location>
        <position position="52"/>
    </location>
</feature>
<keyword evidence="5 7" id="KW-0067">ATP-binding</keyword>
<dbReference type="Pfam" id="PF00795">
    <property type="entry name" value="CN_hydrolase"/>
    <property type="match status" value="1"/>
</dbReference>
<sequence length="684" mass="74368">MDFSSSYAHGFARVAACTVPVAIADPAANARTVLEQARACHDDGVAVAVFPELSLCGYAIDDLLLQDTLLAAVEDAIAEVVAGSVDLLPVIVVGAPLVHGTRVLNCAVVIHRGVVLGVSPKSYLPTYREFYERRHFAPGDDRRASTITLGGATVPFGPDLLFAATDLRGLVLHVEVCEDMWVPVPPSAEAALAGATVLANLSGSPITVARAEDRRLLVRSASARCNAAYLYASAGQGESTTDLSWDGQTMVYECGDLLGESERFPDGPRRTVVDVDLDRLRQERLRQGTFDDNRRTHDVRVGAFRTIAFTLDAPSGDLGLRRKVDRFPFVPDDVERLALDCYEAYNIQVSGLGQRLHAMTTDTWAPKVVVGVSGGLDSTHAVIVAAKAMDRLGRPRTDIHAFTMPGYATGDTTKSYATRLAKSLGVTFEELDITAAAGQMLADLDHPFAEGRPVYDVTFENVQAGLRTDYLFRLANHRGGIVLGTGDLSELALGWCTYGVGDQMSHYNVNAGVPKTLIQHLIRWVADSGQFEADTNDVLREILAQEITPELIPHTEGEKPQATEDSVGPYALQDFTLFHVIRRGYRPSKIAFLAWHAWRDEEAGEWPPGFPDESRTAYDLATVRRWLVVFTQRFFASQFKRSALPNGPKVSAGGTMSPRGDWRMPSDASAAAWLAELEANVPDA</sequence>
<dbReference type="PIRSF" id="PIRSF006630">
    <property type="entry name" value="NADS_GAT"/>
    <property type="match status" value="1"/>
</dbReference>
<keyword evidence="3 7" id="KW-0436">Ligase</keyword>
<keyword evidence="11" id="KW-1185">Reference proteome</keyword>
<dbReference type="HAMAP" id="MF_02090">
    <property type="entry name" value="NadE_glutamine_dep"/>
    <property type="match status" value="1"/>
</dbReference>
<feature type="active site" description="For glutaminase activity" evidence="7">
    <location>
        <position position="121"/>
    </location>
</feature>
<dbReference type="PANTHER" id="PTHR23090">
    <property type="entry name" value="NH 3 /GLUTAMINE-DEPENDENT NAD + SYNTHETASE"/>
    <property type="match status" value="1"/>
</dbReference>
<keyword evidence="4 7" id="KW-0547">Nucleotide-binding</keyword>
<accession>A0A7X0VDZ0</accession>
<dbReference type="InterPro" id="IPR014729">
    <property type="entry name" value="Rossmann-like_a/b/a_fold"/>
</dbReference>
<dbReference type="PANTHER" id="PTHR23090:SF9">
    <property type="entry name" value="GLUTAMINE-DEPENDENT NAD(+) SYNTHETASE"/>
    <property type="match status" value="1"/>
</dbReference>
<evidence type="ECO:0000256" key="6">
    <source>
        <dbReference type="ARBA" id="ARBA00023027"/>
    </source>
</evidence>
<dbReference type="FunFam" id="1.10.10.1140:FF:000001">
    <property type="entry name" value="Glutamine-dependent NAD(+) synthetase"/>
    <property type="match status" value="1"/>
</dbReference>
<dbReference type="Pfam" id="PF02540">
    <property type="entry name" value="NAD_synthase"/>
    <property type="match status" value="1"/>
</dbReference>
<feature type="binding site" evidence="7">
    <location>
        <position position="461"/>
    </location>
    <ligand>
        <name>deamido-NAD(+)</name>
        <dbReference type="ChEBI" id="CHEBI:58437"/>
        <note>ligand shared between two neighboring subunits</note>
    </ligand>
</feature>
<dbReference type="SUPFAM" id="SSF56317">
    <property type="entry name" value="Carbon-nitrogen hydrolase"/>
    <property type="match status" value="1"/>
</dbReference>
<comment type="catalytic activity">
    <reaction evidence="7 8">
        <text>deamido-NAD(+) + L-glutamine + ATP + H2O = L-glutamate + AMP + diphosphate + NAD(+) + H(+)</text>
        <dbReference type="Rhea" id="RHEA:24384"/>
        <dbReference type="ChEBI" id="CHEBI:15377"/>
        <dbReference type="ChEBI" id="CHEBI:15378"/>
        <dbReference type="ChEBI" id="CHEBI:29985"/>
        <dbReference type="ChEBI" id="CHEBI:30616"/>
        <dbReference type="ChEBI" id="CHEBI:33019"/>
        <dbReference type="ChEBI" id="CHEBI:57540"/>
        <dbReference type="ChEBI" id="CHEBI:58359"/>
        <dbReference type="ChEBI" id="CHEBI:58437"/>
        <dbReference type="ChEBI" id="CHEBI:456215"/>
        <dbReference type="EC" id="6.3.5.1"/>
    </reaction>
</comment>
<dbReference type="InterPro" id="IPR022310">
    <property type="entry name" value="NAD/GMP_synthase"/>
</dbReference>
<gene>
    <name evidence="7" type="primary">nadE</name>
    <name evidence="10" type="ORF">H5V45_21195</name>
</gene>
<dbReference type="GO" id="GO:0005737">
    <property type="term" value="C:cytoplasm"/>
    <property type="evidence" value="ECO:0007669"/>
    <property type="project" value="InterPro"/>
</dbReference>
<dbReference type="InterPro" id="IPR036526">
    <property type="entry name" value="C-N_Hydrolase_sf"/>
</dbReference>
<feature type="binding site" evidence="7">
    <location>
        <position position="485"/>
    </location>
    <ligand>
        <name>ATP</name>
        <dbReference type="ChEBI" id="CHEBI:30616"/>
    </ligand>
</feature>
<dbReference type="SUPFAM" id="SSF52402">
    <property type="entry name" value="Adenine nucleotide alpha hydrolases-like"/>
    <property type="match status" value="1"/>
</dbReference>
<dbReference type="Gene3D" id="1.10.10.1140">
    <property type="entry name" value="Glutamine-dependent NAD+ synthetase, C-terminal domain"/>
    <property type="match status" value="1"/>
</dbReference>
<dbReference type="PROSITE" id="PS50263">
    <property type="entry name" value="CN_HYDROLASE"/>
    <property type="match status" value="1"/>
</dbReference>
<evidence type="ECO:0000313" key="11">
    <source>
        <dbReference type="Proteomes" id="UP000523955"/>
    </source>
</evidence>
<dbReference type="CDD" id="cd00553">
    <property type="entry name" value="NAD_synthase"/>
    <property type="match status" value="1"/>
</dbReference>
<dbReference type="UniPathway" id="UPA00253">
    <property type="reaction ID" value="UER00334"/>
</dbReference>
<dbReference type="Gene3D" id="3.40.50.620">
    <property type="entry name" value="HUPs"/>
    <property type="match status" value="1"/>
</dbReference>
<proteinExistence type="inferred from homology"/>
<dbReference type="InterPro" id="IPR003694">
    <property type="entry name" value="NAD_synthase"/>
</dbReference>
<evidence type="ECO:0000256" key="8">
    <source>
        <dbReference type="PIRNR" id="PIRNR006630"/>
    </source>
</evidence>
<evidence type="ECO:0000259" key="9">
    <source>
        <dbReference type="PROSITE" id="PS50263"/>
    </source>
</evidence>
<protein>
    <recommendedName>
        <fullName evidence="7 8">Glutamine-dependent NAD(+) synthetase</fullName>
        <ecNumber evidence="7 8">6.3.5.1</ecNumber>
    </recommendedName>
    <alternativeName>
        <fullName evidence="7 8">NAD(+) synthase [glutamine-hydrolyzing]</fullName>
    </alternativeName>
</protein>
<organism evidence="10 11">
    <name type="scientific">Nocardioides luti</name>
    <dbReference type="NCBI Taxonomy" id="2761101"/>
    <lineage>
        <taxon>Bacteria</taxon>
        <taxon>Bacillati</taxon>
        <taxon>Actinomycetota</taxon>
        <taxon>Actinomycetes</taxon>
        <taxon>Propionibacteriales</taxon>
        <taxon>Nocardioidaceae</taxon>
        <taxon>Nocardioides</taxon>
    </lineage>
</organism>
<dbReference type="GO" id="GO:0005524">
    <property type="term" value="F:ATP binding"/>
    <property type="evidence" value="ECO:0007669"/>
    <property type="project" value="UniProtKB-UniRule"/>
</dbReference>
<dbReference type="GO" id="GO:0003952">
    <property type="term" value="F:NAD+ synthase (glutamine-hydrolyzing) activity"/>
    <property type="evidence" value="ECO:0007669"/>
    <property type="project" value="UniProtKB-UniRule"/>
</dbReference>
<dbReference type="CDD" id="cd07570">
    <property type="entry name" value="GAT_Gln-NAD-synth"/>
    <property type="match status" value="1"/>
</dbReference>